<comment type="similarity">
    <text evidence="11 12 13">Belongs to the DHBP synthase family.</text>
</comment>
<dbReference type="STRING" id="266265.Bxe_C0952"/>
<dbReference type="PANTHER" id="PTHR21327:SF38">
    <property type="entry name" value="3,4-DIHYDROXY-2-BUTANONE 4-PHOSPHATE SYNTHASE"/>
    <property type="match status" value="1"/>
</dbReference>
<dbReference type="GO" id="GO:0008686">
    <property type="term" value="F:3,4-dihydroxy-2-butanone-4-phosphate synthase activity"/>
    <property type="evidence" value="ECO:0007669"/>
    <property type="project" value="UniProtKB-UniRule"/>
</dbReference>
<dbReference type="EC" id="4.1.99.12" evidence="4 12"/>
<name>Q13GG2_PARXL</name>
<evidence type="ECO:0000256" key="9">
    <source>
        <dbReference type="ARBA" id="ARBA00023211"/>
    </source>
</evidence>
<dbReference type="NCBIfam" id="TIGR00506">
    <property type="entry name" value="ribB"/>
    <property type="match status" value="1"/>
</dbReference>
<feature type="binding site" evidence="12">
    <location>
        <begin position="41"/>
        <end position="42"/>
    </location>
    <ligand>
        <name>D-ribulose 5-phosphate</name>
        <dbReference type="ChEBI" id="CHEBI:58121"/>
    </ligand>
</feature>
<sequence>MSNLFALSSQQTHRSLTGRVQRALSAMRDGRPVVVVDDLDREDEADLVIAAERITVESMALMIRECSGIVCLCLTGETLQRLQLPPMVERNESRHGTAFTVSIEAKVGVTTGVSAADRVTTVRAAIADHARAEDLARPGHIFPLMARPNGVLERRGHTEGAVDLARMAGLKPAAVLCELMNEDGTMARGAQIVRFAAIHRLPVISIADIAAYRCAQELAVSATAV</sequence>
<dbReference type="InterPro" id="IPR000422">
    <property type="entry name" value="DHBP_synthase_RibB"/>
</dbReference>
<keyword evidence="10 12" id="KW-0456">Lyase</keyword>
<feature type="binding site" evidence="12">
    <location>
        <position position="42"/>
    </location>
    <ligand>
        <name>Mg(2+)</name>
        <dbReference type="ChEBI" id="CHEBI:18420"/>
        <label>2</label>
    </ligand>
</feature>
<dbReference type="PANTHER" id="PTHR21327">
    <property type="entry name" value="GTP CYCLOHYDROLASE II-RELATED"/>
    <property type="match status" value="1"/>
</dbReference>
<dbReference type="KEGG" id="bxe:Bxe_C0952"/>
<evidence type="ECO:0000313" key="14">
    <source>
        <dbReference type="EMBL" id="ABE36827.1"/>
    </source>
</evidence>
<dbReference type="UniPathway" id="UPA00275">
    <property type="reaction ID" value="UER00399"/>
</dbReference>
<organism evidence="14 15">
    <name type="scientific">Paraburkholderia xenovorans (strain LB400)</name>
    <dbReference type="NCBI Taxonomy" id="266265"/>
    <lineage>
        <taxon>Bacteria</taxon>
        <taxon>Pseudomonadati</taxon>
        <taxon>Pseudomonadota</taxon>
        <taxon>Betaproteobacteria</taxon>
        <taxon>Burkholderiales</taxon>
        <taxon>Burkholderiaceae</taxon>
        <taxon>Paraburkholderia</taxon>
    </lineage>
</organism>
<comment type="subunit">
    <text evidence="3 12 13">Homodimer.</text>
</comment>
<dbReference type="SUPFAM" id="SSF55821">
    <property type="entry name" value="YrdC/RibB"/>
    <property type="match status" value="1"/>
</dbReference>
<dbReference type="OrthoDB" id="9793111at2"/>
<evidence type="ECO:0000256" key="7">
    <source>
        <dbReference type="ARBA" id="ARBA00022723"/>
    </source>
</evidence>
<accession>Q13GG2</accession>
<dbReference type="GO" id="GO:0030145">
    <property type="term" value="F:manganese ion binding"/>
    <property type="evidence" value="ECO:0007669"/>
    <property type="project" value="UniProtKB-UniRule"/>
</dbReference>
<feature type="site" description="Essential for catalytic activity" evidence="12">
    <location>
        <position position="178"/>
    </location>
</feature>
<evidence type="ECO:0000256" key="2">
    <source>
        <dbReference type="ARBA" id="ARBA00004904"/>
    </source>
</evidence>
<dbReference type="Pfam" id="PF00926">
    <property type="entry name" value="DHBP_synthase"/>
    <property type="match status" value="1"/>
</dbReference>
<keyword evidence="7 12" id="KW-0479">Metal-binding</keyword>
<evidence type="ECO:0000256" key="1">
    <source>
        <dbReference type="ARBA" id="ARBA00002284"/>
    </source>
</evidence>
<feature type="binding site" evidence="12">
    <location>
        <begin position="154"/>
        <end position="158"/>
    </location>
    <ligand>
        <name>D-ribulose 5-phosphate</name>
        <dbReference type="ChEBI" id="CHEBI:58121"/>
    </ligand>
</feature>
<dbReference type="InterPro" id="IPR017945">
    <property type="entry name" value="DHBP_synth_RibB-like_a/b_dom"/>
</dbReference>
<dbReference type="PATRIC" id="fig|266265.5.peg.8716"/>
<reference evidence="14 15" key="1">
    <citation type="journal article" date="2006" name="Proc. Natl. Acad. Sci. U.S.A.">
        <title>Burkholderia xenovorans LB400 harbors a multi-replicon, 9.73-Mbp genome shaped for versatility.</title>
        <authorList>
            <person name="Chain P.S."/>
            <person name="Denef V.J."/>
            <person name="Konstantinidis K.T."/>
            <person name="Vergez L.M."/>
            <person name="Agullo L."/>
            <person name="Reyes V.L."/>
            <person name="Hauser L."/>
            <person name="Cordova M."/>
            <person name="Gomez L."/>
            <person name="Gonzalez M."/>
            <person name="Land M."/>
            <person name="Lao V."/>
            <person name="Larimer F."/>
            <person name="LiPuma J.J."/>
            <person name="Mahenthiralingam E."/>
            <person name="Malfatti S.A."/>
            <person name="Marx C.J."/>
            <person name="Parnell J.J."/>
            <person name="Ramette A."/>
            <person name="Richardson P."/>
            <person name="Seeger M."/>
            <person name="Smith D."/>
            <person name="Spilker T."/>
            <person name="Sul W.J."/>
            <person name="Tsoi T.V."/>
            <person name="Ulrich L.E."/>
            <person name="Zhulin I.B."/>
            <person name="Tiedje J.M."/>
        </authorList>
    </citation>
    <scope>NUCLEOTIDE SEQUENCE [LARGE SCALE GENOMIC DNA]</scope>
    <source>
        <strain evidence="14 15">LB400</strain>
    </source>
</reference>
<comment type="pathway">
    <text evidence="2 12 13">Cofactor biosynthesis; riboflavin biosynthesis; 2-hydroxy-3-oxobutyl phosphate from D-ribulose 5-phosphate: step 1/1.</text>
</comment>
<evidence type="ECO:0000256" key="11">
    <source>
        <dbReference type="ARBA" id="ARBA00060730"/>
    </source>
</evidence>
<evidence type="ECO:0000256" key="10">
    <source>
        <dbReference type="ARBA" id="ARBA00023239"/>
    </source>
</evidence>
<dbReference type="FunFam" id="3.90.870.10:FF:000002">
    <property type="entry name" value="3,4-dihydroxy-2-butanone 4-phosphate synthase"/>
    <property type="match status" value="1"/>
</dbReference>
<feature type="binding site" evidence="12">
    <location>
        <position position="42"/>
    </location>
    <ligand>
        <name>Mg(2+)</name>
        <dbReference type="ChEBI" id="CHEBI:18420"/>
        <label>1</label>
    </ligand>
</feature>
<feature type="binding site" evidence="12">
    <location>
        <position position="46"/>
    </location>
    <ligand>
        <name>D-ribulose 5-phosphate</name>
        <dbReference type="ChEBI" id="CHEBI:58121"/>
    </ligand>
</feature>
<evidence type="ECO:0000256" key="8">
    <source>
        <dbReference type="ARBA" id="ARBA00022842"/>
    </source>
</evidence>
<keyword evidence="15" id="KW-1185">Reference proteome</keyword>
<dbReference type="Gene3D" id="3.90.870.10">
    <property type="entry name" value="DHBP synthase"/>
    <property type="match status" value="1"/>
</dbReference>
<dbReference type="EMBL" id="CP000272">
    <property type="protein sequence ID" value="ABE36827.1"/>
    <property type="molecule type" value="Genomic_DNA"/>
</dbReference>
<keyword evidence="8 12" id="KW-0460">Magnesium</keyword>
<keyword evidence="6 12" id="KW-0686">Riboflavin biosynthesis</keyword>
<evidence type="ECO:0000256" key="12">
    <source>
        <dbReference type="HAMAP-Rule" id="MF_00180"/>
    </source>
</evidence>
<protein>
    <recommendedName>
        <fullName evidence="5 12">3,4-dihydroxy-2-butanone 4-phosphate synthase</fullName>
        <shortName evidence="12 13">DHBP synthase</shortName>
        <ecNumber evidence="4 12">4.1.99.12</ecNumber>
    </recommendedName>
</protein>
<dbReference type="GO" id="GO:0005829">
    <property type="term" value="C:cytosol"/>
    <property type="evidence" value="ECO:0007669"/>
    <property type="project" value="UniProtKB-ARBA"/>
</dbReference>
<comment type="function">
    <text evidence="1 12 13">Catalyzes the conversion of D-ribulose 5-phosphate to formate and 3,4-dihydroxy-2-butanone 4-phosphate.</text>
</comment>
<comment type="catalytic activity">
    <reaction evidence="12 13">
        <text>D-ribulose 5-phosphate = (2S)-2-hydroxy-3-oxobutyl phosphate + formate + H(+)</text>
        <dbReference type="Rhea" id="RHEA:18457"/>
        <dbReference type="ChEBI" id="CHEBI:15378"/>
        <dbReference type="ChEBI" id="CHEBI:15740"/>
        <dbReference type="ChEBI" id="CHEBI:58121"/>
        <dbReference type="ChEBI" id="CHEBI:58830"/>
        <dbReference type="EC" id="4.1.99.12"/>
    </reaction>
</comment>
<evidence type="ECO:0000256" key="6">
    <source>
        <dbReference type="ARBA" id="ARBA00022619"/>
    </source>
</evidence>
<evidence type="ECO:0000256" key="4">
    <source>
        <dbReference type="ARBA" id="ARBA00012153"/>
    </source>
</evidence>
<gene>
    <name evidence="12" type="primary">ribB</name>
    <name evidence="14" type="ORF">Bxe_C0952</name>
</gene>
<dbReference type="RefSeq" id="WP_011494074.1">
    <property type="nucleotide sequence ID" value="NC_007953.1"/>
</dbReference>
<dbReference type="HAMAP" id="MF_00180">
    <property type="entry name" value="RibB"/>
    <property type="match status" value="1"/>
</dbReference>
<keyword evidence="9 12" id="KW-0464">Manganese</keyword>
<comment type="cofactor">
    <cofactor evidence="12 13">
        <name>Mg(2+)</name>
        <dbReference type="ChEBI" id="CHEBI:18420"/>
    </cofactor>
    <cofactor evidence="12 13">
        <name>Mn(2+)</name>
        <dbReference type="ChEBI" id="CHEBI:29035"/>
    </cofactor>
    <text evidence="12 13">Binds 2 divalent metal cations per subunit. Magnesium or manganese.</text>
</comment>
<feature type="binding site" evidence="12">
    <location>
        <position position="157"/>
    </location>
    <ligand>
        <name>Mg(2+)</name>
        <dbReference type="ChEBI" id="CHEBI:18420"/>
        <label>2</label>
    </ligand>
</feature>
<dbReference type="AlphaFoldDB" id="Q13GG2"/>
<evidence type="ECO:0000313" key="15">
    <source>
        <dbReference type="Proteomes" id="UP000001817"/>
    </source>
</evidence>
<evidence type="ECO:0000256" key="3">
    <source>
        <dbReference type="ARBA" id="ARBA00011738"/>
    </source>
</evidence>
<evidence type="ECO:0000256" key="13">
    <source>
        <dbReference type="RuleBase" id="RU003843"/>
    </source>
</evidence>
<feature type="site" description="Essential for catalytic activity" evidence="12">
    <location>
        <position position="140"/>
    </location>
</feature>
<proteinExistence type="inferred from homology"/>
<dbReference type="Proteomes" id="UP000001817">
    <property type="component" value="Chromosome 3"/>
</dbReference>
<evidence type="ECO:0000256" key="5">
    <source>
        <dbReference type="ARBA" id="ARBA00018836"/>
    </source>
</evidence>
<dbReference type="eggNOG" id="COG0108">
    <property type="taxonomic scope" value="Bacteria"/>
</dbReference>
<dbReference type="GO" id="GO:0000287">
    <property type="term" value="F:magnesium ion binding"/>
    <property type="evidence" value="ECO:0007669"/>
    <property type="project" value="UniProtKB-UniRule"/>
</dbReference>
<dbReference type="GO" id="GO:0009231">
    <property type="term" value="P:riboflavin biosynthetic process"/>
    <property type="evidence" value="ECO:0007669"/>
    <property type="project" value="UniProtKB-UniRule"/>
</dbReference>